<reference evidence="2 4" key="2">
    <citation type="submission" date="2020-10" db="EMBL/GenBank/DDBJ databases">
        <title>Genome sequencing of Bifidobacterium eulemuris_DSMZ_100216.</title>
        <authorList>
            <person name="Kim J."/>
        </authorList>
    </citation>
    <scope>NUCLEOTIDE SEQUENCE [LARGE SCALE GENOMIC DNA]</scope>
    <source>
        <strain evidence="2 4">DSM 100216</strain>
    </source>
</reference>
<proteinExistence type="predicted"/>
<evidence type="ECO:0000313" key="3">
    <source>
        <dbReference type="Proteomes" id="UP000216057"/>
    </source>
</evidence>
<gene>
    <name evidence="2" type="ORF">BE0216_03965</name>
    <name evidence="1" type="ORF">BEUL_1245</name>
</gene>
<keyword evidence="4" id="KW-1185">Reference proteome</keyword>
<evidence type="ECO:0000313" key="1">
    <source>
        <dbReference type="EMBL" id="OZG68232.1"/>
    </source>
</evidence>
<dbReference type="RefSeq" id="WP_094636824.1">
    <property type="nucleotide sequence ID" value="NZ_CP062938.1"/>
</dbReference>
<dbReference type="EMBL" id="MWWZ01000006">
    <property type="protein sequence ID" value="OZG68232.1"/>
    <property type="molecule type" value="Genomic_DNA"/>
</dbReference>
<evidence type="ECO:0000313" key="4">
    <source>
        <dbReference type="Proteomes" id="UP000593943"/>
    </source>
</evidence>
<name>A0A261G9X5_9BIFI</name>
<reference evidence="1 3" key="1">
    <citation type="journal article" date="2017" name="BMC Genomics">
        <title>Comparative genomic and phylogenomic analyses of the Bifidobacteriaceae family.</title>
        <authorList>
            <person name="Lugli G.A."/>
            <person name="Milani C."/>
            <person name="Turroni F."/>
            <person name="Duranti S."/>
            <person name="Mancabelli L."/>
            <person name="Mangifesta M."/>
            <person name="Ferrario C."/>
            <person name="Modesto M."/>
            <person name="Mattarelli P."/>
            <person name="Jiri K."/>
            <person name="van Sinderen D."/>
            <person name="Ventura M."/>
        </authorList>
    </citation>
    <scope>NUCLEOTIDE SEQUENCE [LARGE SCALE GENOMIC DNA]</scope>
    <source>
        <strain evidence="1 3">DSM 100216</strain>
    </source>
</reference>
<dbReference type="Proteomes" id="UP000216057">
    <property type="component" value="Unassembled WGS sequence"/>
</dbReference>
<dbReference type="EMBL" id="CP062938">
    <property type="protein sequence ID" value="QOL31711.1"/>
    <property type="molecule type" value="Genomic_DNA"/>
</dbReference>
<accession>A0A261G9X5</accession>
<protein>
    <submittedName>
        <fullName evidence="1">Uncharacterized protein</fullName>
    </submittedName>
</protein>
<sequence>MNITENEFDAIMQRLHDEMTENDDAQMNAWLRMGFYICEYRGYPEETWNDCEDELRASMRRILDMEDVKEEV</sequence>
<evidence type="ECO:0000313" key="2">
    <source>
        <dbReference type="EMBL" id="QOL31711.1"/>
    </source>
</evidence>
<dbReference type="KEGG" id="beu:BE0216_03965"/>
<dbReference type="Proteomes" id="UP000593943">
    <property type="component" value="Chromosome"/>
</dbReference>
<organism evidence="1 3">
    <name type="scientific">Bifidobacterium eulemuris</name>
    <dbReference type="NCBI Taxonomy" id="1765219"/>
    <lineage>
        <taxon>Bacteria</taxon>
        <taxon>Bacillati</taxon>
        <taxon>Actinomycetota</taxon>
        <taxon>Actinomycetes</taxon>
        <taxon>Bifidobacteriales</taxon>
        <taxon>Bifidobacteriaceae</taxon>
        <taxon>Bifidobacterium</taxon>
    </lineage>
</organism>
<dbReference type="AlphaFoldDB" id="A0A261G9X5"/>